<name>A0A1R3KMV3_9ROSI</name>
<organism evidence="1 2">
    <name type="scientific">Corchorus olitorius</name>
    <dbReference type="NCBI Taxonomy" id="93759"/>
    <lineage>
        <taxon>Eukaryota</taxon>
        <taxon>Viridiplantae</taxon>
        <taxon>Streptophyta</taxon>
        <taxon>Embryophyta</taxon>
        <taxon>Tracheophyta</taxon>
        <taxon>Spermatophyta</taxon>
        <taxon>Magnoliopsida</taxon>
        <taxon>eudicotyledons</taxon>
        <taxon>Gunneridae</taxon>
        <taxon>Pentapetalae</taxon>
        <taxon>rosids</taxon>
        <taxon>malvids</taxon>
        <taxon>Malvales</taxon>
        <taxon>Malvaceae</taxon>
        <taxon>Grewioideae</taxon>
        <taxon>Apeibeae</taxon>
        <taxon>Corchorus</taxon>
    </lineage>
</organism>
<comment type="caution">
    <text evidence="1">The sequence shown here is derived from an EMBL/GenBank/DDBJ whole genome shotgun (WGS) entry which is preliminary data.</text>
</comment>
<dbReference type="InterPro" id="IPR001128">
    <property type="entry name" value="Cyt_P450"/>
</dbReference>
<dbReference type="Pfam" id="PF00067">
    <property type="entry name" value="p450"/>
    <property type="match status" value="1"/>
</dbReference>
<dbReference type="PANTHER" id="PTHR24299">
    <property type="entry name" value="CYTOCHROME P450 FAMILY 1"/>
    <property type="match status" value="1"/>
</dbReference>
<dbReference type="SUPFAM" id="SSF48264">
    <property type="entry name" value="Cytochrome P450"/>
    <property type="match status" value="1"/>
</dbReference>
<proteinExistence type="predicted"/>
<reference evidence="2" key="1">
    <citation type="submission" date="2013-09" db="EMBL/GenBank/DDBJ databases">
        <title>Corchorus olitorius genome sequencing.</title>
        <authorList>
            <person name="Alam M."/>
            <person name="Haque M.S."/>
            <person name="Islam M.S."/>
            <person name="Emdad E.M."/>
            <person name="Islam M.M."/>
            <person name="Ahmed B."/>
            <person name="Halim A."/>
            <person name="Hossen Q.M.M."/>
            <person name="Hossain M.Z."/>
            <person name="Ahmed R."/>
            <person name="Khan M.M."/>
            <person name="Islam R."/>
            <person name="Rashid M.M."/>
            <person name="Khan S.A."/>
            <person name="Rahman M.S."/>
            <person name="Alam M."/>
            <person name="Yahiya A.S."/>
            <person name="Khan M.S."/>
            <person name="Azam M.S."/>
            <person name="Haque T."/>
            <person name="Lashkar M.Z.H."/>
            <person name="Akhand A.I."/>
            <person name="Morshed G."/>
            <person name="Roy S."/>
            <person name="Uddin K.S."/>
            <person name="Rabeya T."/>
            <person name="Hossain A.S."/>
            <person name="Chowdhury A."/>
            <person name="Snigdha A.R."/>
            <person name="Mortoza M.S."/>
            <person name="Matin S.A."/>
            <person name="Hoque S.M.E."/>
            <person name="Islam M.K."/>
            <person name="Roy D.K."/>
            <person name="Haider R."/>
            <person name="Moosa M.M."/>
            <person name="Elias S.M."/>
            <person name="Hasan A.M."/>
            <person name="Jahan S."/>
            <person name="Shafiuddin M."/>
            <person name="Mahmood N."/>
            <person name="Shommy N.S."/>
        </authorList>
    </citation>
    <scope>NUCLEOTIDE SEQUENCE [LARGE SCALE GENOMIC DNA]</scope>
    <source>
        <strain evidence="2">cv. O-4</strain>
    </source>
</reference>
<dbReference type="STRING" id="93759.A0A1R3KMV3"/>
<dbReference type="GO" id="GO:0004497">
    <property type="term" value="F:monooxygenase activity"/>
    <property type="evidence" value="ECO:0007669"/>
    <property type="project" value="InterPro"/>
</dbReference>
<dbReference type="EMBL" id="AWUE01012726">
    <property type="protein sequence ID" value="OMP08425.1"/>
    <property type="molecule type" value="Genomic_DNA"/>
</dbReference>
<sequence>MAKGTPYILYKVRLDNWLPRILRTAKSKKSVGPTPWPVIGNLPEIWSNKPAFRWILGLMKQLDTDIACIRLGNTHVIPVTCPEIAREFLKKHDSVFASRPLTMATEYSSRGFLSIAVAPWGDQWKKMRKVVASNIINPQTLRWLLNKRMEEADNLVKFIYNQCINSTQDDGIATSNGGSVINLRHAARQFTGNVSRKMMFNRRLCAMAETIRFGRS</sequence>
<dbReference type="AlphaFoldDB" id="A0A1R3KMV3"/>
<dbReference type="GO" id="GO:0005506">
    <property type="term" value="F:iron ion binding"/>
    <property type="evidence" value="ECO:0007669"/>
    <property type="project" value="InterPro"/>
</dbReference>
<keyword evidence="2" id="KW-1185">Reference proteome</keyword>
<dbReference type="InterPro" id="IPR036396">
    <property type="entry name" value="Cyt_P450_sf"/>
</dbReference>
<dbReference type="PANTHER" id="PTHR24299:SF52">
    <property type="entry name" value="CYTOCHROME P450"/>
    <property type="match status" value="1"/>
</dbReference>
<evidence type="ECO:0000313" key="1">
    <source>
        <dbReference type="EMBL" id="OMP08425.1"/>
    </source>
</evidence>
<dbReference type="Proteomes" id="UP000187203">
    <property type="component" value="Unassembled WGS sequence"/>
</dbReference>
<dbReference type="Gene3D" id="1.10.630.10">
    <property type="entry name" value="Cytochrome P450"/>
    <property type="match status" value="1"/>
</dbReference>
<gene>
    <name evidence="1" type="ORF">COLO4_06486</name>
</gene>
<evidence type="ECO:0008006" key="3">
    <source>
        <dbReference type="Google" id="ProtNLM"/>
    </source>
</evidence>
<dbReference type="GO" id="GO:0016705">
    <property type="term" value="F:oxidoreductase activity, acting on paired donors, with incorporation or reduction of molecular oxygen"/>
    <property type="evidence" value="ECO:0007669"/>
    <property type="project" value="InterPro"/>
</dbReference>
<dbReference type="GO" id="GO:0020037">
    <property type="term" value="F:heme binding"/>
    <property type="evidence" value="ECO:0007669"/>
    <property type="project" value="InterPro"/>
</dbReference>
<dbReference type="OrthoDB" id="2789670at2759"/>
<evidence type="ECO:0000313" key="2">
    <source>
        <dbReference type="Proteomes" id="UP000187203"/>
    </source>
</evidence>
<protein>
    <recommendedName>
        <fullName evidence="3">Cytochrome P450</fullName>
    </recommendedName>
</protein>
<accession>A0A1R3KMV3</accession>